<proteinExistence type="predicted"/>
<name>A0A512MGK9_9BACT</name>
<dbReference type="PANTHER" id="PTHR30160">
    <property type="entry name" value="TETRAACYLDISACCHARIDE 4'-KINASE-RELATED"/>
    <property type="match status" value="1"/>
</dbReference>
<dbReference type="EMBL" id="BKAG01000061">
    <property type="protein sequence ID" value="GEP45858.1"/>
    <property type="molecule type" value="Genomic_DNA"/>
</dbReference>
<dbReference type="AlphaFoldDB" id="A0A512MGK9"/>
<gene>
    <name evidence="3" type="ORF">BGE01nite_51490</name>
</gene>
<keyword evidence="4" id="KW-1185">Reference proteome</keyword>
<evidence type="ECO:0008006" key="5">
    <source>
        <dbReference type="Google" id="ProtNLM"/>
    </source>
</evidence>
<evidence type="ECO:0000256" key="2">
    <source>
        <dbReference type="ARBA" id="ARBA00022679"/>
    </source>
</evidence>
<keyword evidence="2" id="KW-0808">Transferase</keyword>
<dbReference type="OrthoDB" id="9795016at2"/>
<reference evidence="3 4" key="1">
    <citation type="submission" date="2019-07" db="EMBL/GenBank/DDBJ databases">
        <title>Whole genome shotgun sequence of Brevifollis gellanilyticus NBRC 108608.</title>
        <authorList>
            <person name="Hosoyama A."/>
            <person name="Uohara A."/>
            <person name="Ohji S."/>
            <person name="Ichikawa N."/>
        </authorList>
    </citation>
    <scope>NUCLEOTIDE SEQUENCE [LARGE SCALE GENOMIC DNA]</scope>
    <source>
        <strain evidence="3 4">NBRC 108608</strain>
    </source>
</reference>
<dbReference type="InterPro" id="IPR002201">
    <property type="entry name" value="Glyco_trans_9"/>
</dbReference>
<dbReference type="GO" id="GO:0008713">
    <property type="term" value="F:ADP-heptose-lipopolysaccharide heptosyltransferase activity"/>
    <property type="evidence" value="ECO:0007669"/>
    <property type="project" value="TreeGrafter"/>
</dbReference>
<keyword evidence="1" id="KW-0328">Glycosyltransferase</keyword>
<evidence type="ECO:0000256" key="1">
    <source>
        <dbReference type="ARBA" id="ARBA00022676"/>
    </source>
</evidence>
<accession>A0A512MGK9</accession>
<comment type="caution">
    <text evidence="3">The sequence shown here is derived from an EMBL/GenBank/DDBJ whole genome shotgun (WGS) entry which is preliminary data.</text>
</comment>
<evidence type="ECO:0000313" key="4">
    <source>
        <dbReference type="Proteomes" id="UP000321577"/>
    </source>
</evidence>
<organism evidence="3 4">
    <name type="scientific">Brevifollis gellanilyticus</name>
    <dbReference type="NCBI Taxonomy" id="748831"/>
    <lineage>
        <taxon>Bacteria</taxon>
        <taxon>Pseudomonadati</taxon>
        <taxon>Verrucomicrobiota</taxon>
        <taxon>Verrucomicrobiia</taxon>
        <taxon>Verrucomicrobiales</taxon>
        <taxon>Verrucomicrobiaceae</taxon>
    </lineage>
</organism>
<dbReference type="GO" id="GO:0009244">
    <property type="term" value="P:lipopolysaccharide core region biosynthetic process"/>
    <property type="evidence" value="ECO:0007669"/>
    <property type="project" value="TreeGrafter"/>
</dbReference>
<dbReference type="Proteomes" id="UP000321577">
    <property type="component" value="Unassembled WGS sequence"/>
</dbReference>
<sequence length="304" mass="33420">MDDSARPRVLVIRGGAIGDFILTLPAIRLLRQNLPRVQIEVMGYPGIASLAVKAGVADSVRTLGDRRLALLYARGAQIDPALAEDLRSYNMIVSYLYDPDGIVRENLEKIGVKTLIECPHNVIPGQGHAAKQLARSLEKLAMFLEEPDWRQPLLGGGAQIVPKRIALHLGSGSLTKNWPVEGWRRIAQEITEKHPDAEIVLVMGEAEMERGTVPVDLPWERWSGLPLTELAERLGTCSLFLGHDSGISHLASTCGVPCLLLFGPTDPVTWAPPQTGLRVLRAPEGEWRKLPYEAVRDTVMGMVR</sequence>
<evidence type="ECO:0000313" key="3">
    <source>
        <dbReference type="EMBL" id="GEP45858.1"/>
    </source>
</evidence>
<dbReference type="Gene3D" id="3.40.50.2000">
    <property type="entry name" value="Glycogen Phosphorylase B"/>
    <property type="match status" value="2"/>
</dbReference>
<dbReference type="GO" id="GO:0005829">
    <property type="term" value="C:cytosol"/>
    <property type="evidence" value="ECO:0007669"/>
    <property type="project" value="TreeGrafter"/>
</dbReference>
<dbReference type="RefSeq" id="WP_146855188.1">
    <property type="nucleotide sequence ID" value="NZ_BKAG01000061.1"/>
</dbReference>
<protein>
    <recommendedName>
        <fullName evidence="5">Glycosyl transferase</fullName>
    </recommendedName>
</protein>
<dbReference type="Pfam" id="PF01075">
    <property type="entry name" value="Glyco_transf_9"/>
    <property type="match status" value="1"/>
</dbReference>
<dbReference type="PANTHER" id="PTHR30160:SF23">
    <property type="match status" value="1"/>
</dbReference>
<dbReference type="SUPFAM" id="SSF53756">
    <property type="entry name" value="UDP-Glycosyltransferase/glycogen phosphorylase"/>
    <property type="match status" value="1"/>
</dbReference>
<dbReference type="CDD" id="cd03789">
    <property type="entry name" value="GT9_LPS_heptosyltransferase"/>
    <property type="match status" value="1"/>
</dbReference>
<dbReference type="InterPro" id="IPR051199">
    <property type="entry name" value="LPS_LOS_Heptosyltrfase"/>
</dbReference>